<organism evidence="4">
    <name type="scientific">Fervidobacterium pennivorans</name>
    <dbReference type="NCBI Taxonomy" id="93466"/>
    <lineage>
        <taxon>Bacteria</taxon>
        <taxon>Thermotogati</taxon>
        <taxon>Thermotogota</taxon>
        <taxon>Thermotogae</taxon>
        <taxon>Thermotogales</taxon>
        <taxon>Fervidobacteriaceae</taxon>
        <taxon>Fervidobacterium</taxon>
    </lineage>
</organism>
<comment type="caution">
    <text evidence="4">The sequence shown here is derived from an EMBL/GenBank/DDBJ whole genome shotgun (WGS) entry which is preliminary data.</text>
</comment>
<dbReference type="InterPro" id="IPR036291">
    <property type="entry name" value="NAD(P)-bd_dom_sf"/>
</dbReference>
<evidence type="ECO:0000256" key="1">
    <source>
        <dbReference type="ARBA" id="ARBA00023027"/>
    </source>
</evidence>
<dbReference type="InterPro" id="IPR001509">
    <property type="entry name" value="Epimerase_deHydtase"/>
</dbReference>
<evidence type="ECO:0000313" key="3">
    <source>
        <dbReference type="EMBL" id="HGQ77517.1"/>
    </source>
</evidence>
<name>A0A7C4W5C9_FERPE</name>
<dbReference type="Gene3D" id="3.40.50.720">
    <property type="entry name" value="NAD(P)-binding Rossmann-like Domain"/>
    <property type="match status" value="1"/>
</dbReference>
<keyword evidence="1" id="KW-0520">NAD</keyword>
<evidence type="ECO:0000313" key="4">
    <source>
        <dbReference type="EMBL" id="HGU41572.1"/>
    </source>
</evidence>
<accession>A0A7C4W5C9</accession>
<reference evidence="4" key="1">
    <citation type="journal article" date="2020" name="mSystems">
        <title>Genome- and Community-Level Interaction Insights into Carbon Utilization and Element Cycling Functions of Hydrothermarchaeota in Hydrothermal Sediment.</title>
        <authorList>
            <person name="Zhou Z."/>
            <person name="Liu Y."/>
            <person name="Xu W."/>
            <person name="Pan J."/>
            <person name="Luo Z.H."/>
            <person name="Li M."/>
        </authorList>
    </citation>
    <scope>NUCLEOTIDE SEQUENCE [LARGE SCALE GENOMIC DNA]</scope>
    <source>
        <strain evidence="4">SpSt-604</strain>
        <strain evidence="3">SpSt-640</strain>
    </source>
</reference>
<evidence type="ECO:0000259" key="2">
    <source>
        <dbReference type="Pfam" id="PF01370"/>
    </source>
</evidence>
<dbReference type="EMBL" id="DSZT01000045">
    <property type="protein sequence ID" value="HGU41572.1"/>
    <property type="molecule type" value="Genomic_DNA"/>
</dbReference>
<sequence>MILITGSAGFIGFHLSLRLLKEGYDVVGIDNMNNYYDPKLKEDRNSVLSEFPNYHFHRIDIKDKTSVADIFERYQPEYVVHLAAQAGVRYSLINPDAYIESNIIGFYNILEACKVYKPKHLIFASSSSVYGNSQDLPFSVKDRADKPVSLYAATKRSNELFAYVYSYTYNIPTTGLRFFTVYGPWGRPDMAYFKFTKSILEDGQVELYNNGTVKRDFTFIDDAIECLRRLIDKIPTDVVPYKIYNVGSGQPITVEELVKTLEKIIGKKAKRVYKELPSADVLVTYADTTELEEEINFSPITPLEEGLRRFYEWYKMYYEKHPIQGE</sequence>
<dbReference type="PANTHER" id="PTHR43574">
    <property type="entry name" value="EPIMERASE-RELATED"/>
    <property type="match status" value="1"/>
</dbReference>
<dbReference type="SUPFAM" id="SSF51735">
    <property type="entry name" value="NAD(P)-binding Rossmann-fold domains"/>
    <property type="match status" value="1"/>
</dbReference>
<dbReference type="EMBL" id="DTBH01000136">
    <property type="protein sequence ID" value="HGQ77517.1"/>
    <property type="molecule type" value="Genomic_DNA"/>
</dbReference>
<proteinExistence type="predicted"/>
<feature type="domain" description="NAD-dependent epimerase/dehydratase" evidence="2">
    <location>
        <begin position="2"/>
        <end position="247"/>
    </location>
</feature>
<dbReference type="AlphaFoldDB" id="A0A7C4W5C9"/>
<dbReference type="Gene3D" id="3.90.25.10">
    <property type="entry name" value="UDP-galactose 4-epimerase, domain 1"/>
    <property type="match status" value="1"/>
</dbReference>
<gene>
    <name evidence="4" type="ORF">ENT72_01410</name>
    <name evidence="3" type="ORF">ENU12_06405</name>
</gene>
<protein>
    <submittedName>
        <fullName evidence="4">NAD-dependent epimerase/dehydratase family protein</fullName>
    </submittedName>
</protein>
<dbReference type="PRINTS" id="PR01713">
    <property type="entry name" value="NUCEPIMERASE"/>
</dbReference>
<dbReference type="Pfam" id="PF01370">
    <property type="entry name" value="Epimerase"/>
    <property type="match status" value="1"/>
</dbReference>